<comment type="subcellular location">
    <subcellularLocation>
        <location evidence="1">Endoplasmic reticulum membrane</location>
        <topology evidence="1">Multi-pass membrane protein</topology>
    </subcellularLocation>
</comment>
<organism evidence="13 14">
    <name type="scientific">Tolypocladium capitatum</name>
    <dbReference type="NCBI Taxonomy" id="45235"/>
    <lineage>
        <taxon>Eukaryota</taxon>
        <taxon>Fungi</taxon>
        <taxon>Dikarya</taxon>
        <taxon>Ascomycota</taxon>
        <taxon>Pezizomycotina</taxon>
        <taxon>Sordariomycetes</taxon>
        <taxon>Hypocreomycetidae</taxon>
        <taxon>Hypocreales</taxon>
        <taxon>Ophiocordycipitaceae</taxon>
        <taxon>Tolypocladium</taxon>
    </lineage>
</organism>
<evidence type="ECO:0000256" key="3">
    <source>
        <dbReference type="ARBA" id="ARBA00022670"/>
    </source>
</evidence>
<dbReference type="EC" id="3.4.26.1" evidence="10"/>
<dbReference type="Proteomes" id="UP000236621">
    <property type="component" value="Unassembled WGS sequence"/>
</dbReference>
<dbReference type="InterPro" id="IPR003675">
    <property type="entry name" value="Rce1/LyrA-like_dom"/>
</dbReference>
<dbReference type="Pfam" id="PF02517">
    <property type="entry name" value="Rce1-like"/>
    <property type="match status" value="1"/>
</dbReference>
<dbReference type="STRING" id="45235.A0A2K3Q7H4"/>
<keyword evidence="6" id="KW-0256">Endoplasmic reticulum</keyword>
<proteinExistence type="inferred from homology"/>
<dbReference type="GO" id="GO:0004222">
    <property type="term" value="F:metalloendopeptidase activity"/>
    <property type="evidence" value="ECO:0007669"/>
    <property type="project" value="InterPro"/>
</dbReference>
<keyword evidence="5" id="KW-0378">Hydrolase</keyword>
<keyword evidence="3 13" id="KW-0645">Protease</keyword>
<evidence type="ECO:0000313" key="14">
    <source>
        <dbReference type="Proteomes" id="UP000236621"/>
    </source>
</evidence>
<evidence type="ECO:0000256" key="2">
    <source>
        <dbReference type="ARBA" id="ARBA00006897"/>
    </source>
</evidence>
<feature type="transmembrane region" description="Helical" evidence="11">
    <location>
        <begin position="224"/>
        <end position="246"/>
    </location>
</feature>
<evidence type="ECO:0000256" key="8">
    <source>
        <dbReference type="ARBA" id="ARBA00023136"/>
    </source>
</evidence>
<dbReference type="InterPro" id="IPR039731">
    <property type="entry name" value="Rce1"/>
</dbReference>
<evidence type="ECO:0000256" key="7">
    <source>
        <dbReference type="ARBA" id="ARBA00022989"/>
    </source>
</evidence>
<gene>
    <name evidence="13" type="ORF">TCAP_06533</name>
</gene>
<evidence type="ECO:0000256" key="4">
    <source>
        <dbReference type="ARBA" id="ARBA00022692"/>
    </source>
</evidence>
<keyword evidence="4 11" id="KW-0812">Transmembrane</keyword>
<name>A0A2K3Q7H4_9HYPO</name>
<accession>A0A2K3Q7H4</accession>
<feature type="transmembrane region" description="Helical" evidence="11">
    <location>
        <begin position="337"/>
        <end position="357"/>
    </location>
</feature>
<dbReference type="OrthoDB" id="271604at2759"/>
<comment type="similarity">
    <text evidence="2">Belongs to the peptidase U48 family.</text>
</comment>
<comment type="caution">
    <text evidence="13">The sequence shown here is derived from an EMBL/GenBank/DDBJ whole genome shotgun (WGS) entry which is preliminary data.</text>
</comment>
<evidence type="ECO:0000256" key="11">
    <source>
        <dbReference type="SAM" id="Phobius"/>
    </source>
</evidence>
<evidence type="ECO:0000256" key="5">
    <source>
        <dbReference type="ARBA" id="ARBA00022801"/>
    </source>
</evidence>
<evidence type="ECO:0000256" key="6">
    <source>
        <dbReference type="ARBA" id="ARBA00022824"/>
    </source>
</evidence>
<evidence type="ECO:0000256" key="1">
    <source>
        <dbReference type="ARBA" id="ARBA00004477"/>
    </source>
</evidence>
<keyword evidence="7 11" id="KW-1133">Transmembrane helix</keyword>
<evidence type="ECO:0000313" key="13">
    <source>
        <dbReference type="EMBL" id="PNY23525.1"/>
    </source>
</evidence>
<keyword evidence="8 11" id="KW-0472">Membrane</keyword>
<dbReference type="PANTHER" id="PTHR13046">
    <property type="entry name" value="PROTEASE U48 CAAX PRENYL PROTEASE RCE1"/>
    <property type="match status" value="1"/>
</dbReference>
<dbReference type="EMBL" id="NRSZ01001089">
    <property type="protein sequence ID" value="PNY23525.1"/>
    <property type="molecule type" value="Genomic_DNA"/>
</dbReference>
<dbReference type="GO" id="GO:0071586">
    <property type="term" value="P:CAAX-box protein processing"/>
    <property type="evidence" value="ECO:0007669"/>
    <property type="project" value="InterPro"/>
</dbReference>
<feature type="transmembrane region" description="Helical" evidence="11">
    <location>
        <begin position="266"/>
        <end position="289"/>
    </location>
</feature>
<reference evidence="13 14" key="1">
    <citation type="submission" date="2017-08" db="EMBL/GenBank/DDBJ databases">
        <title>Harnessing the power of phylogenomics to disentangle the directionality and signatures of interkingdom host jumping in the parasitic fungal genus Tolypocladium.</title>
        <authorList>
            <person name="Quandt C.A."/>
            <person name="Patterson W."/>
            <person name="Spatafora J.W."/>
        </authorList>
    </citation>
    <scope>NUCLEOTIDE SEQUENCE [LARGE SCALE GENOMIC DNA]</scope>
    <source>
        <strain evidence="13 14">CBS 113982</strain>
    </source>
</reference>
<feature type="domain" description="CAAX prenyl protease 2/Lysostaphin resistance protein A-like" evidence="12">
    <location>
        <begin position="209"/>
        <end position="307"/>
    </location>
</feature>
<evidence type="ECO:0000256" key="10">
    <source>
        <dbReference type="ARBA" id="ARBA00049729"/>
    </source>
</evidence>
<dbReference type="PANTHER" id="PTHR13046:SF0">
    <property type="entry name" value="CAAX PRENYL PROTEASE 2"/>
    <property type="match status" value="1"/>
</dbReference>
<dbReference type="AlphaFoldDB" id="A0A2K3Q7H4"/>
<evidence type="ECO:0000259" key="12">
    <source>
        <dbReference type="Pfam" id="PF02517"/>
    </source>
</evidence>
<comment type="catalytic activity">
    <reaction evidence="9">
        <text>Hydrolyzes the peptide bond -P2-(S-farnesyl or geranylgeranyl)C-P1'-P2'-P3'-COOH where P1' and P2' are amino acids with aliphatic sidechains and P3' is any C-terminal residue.</text>
        <dbReference type="EC" id="3.4.26.1"/>
    </reaction>
</comment>
<dbReference type="GO" id="GO:0005789">
    <property type="term" value="C:endoplasmic reticulum membrane"/>
    <property type="evidence" value="ECO:0007669"/>
    <property type="project" value="UniProtKB-SubCell"/>
</dbReference>
<keyword evidence="14" id="KW-1185">Reference proteome</keyword>
<feature type="transmembrane region" description="Helical" evidence="11">
    <location>
        <begin position="122"/>
        <end position="144"/>
    </location>
</feature>
<feature type="transmembrane region" description="Helical" evidence="11">
    <location>
        <begin position="58"/>
        <end position="77"/>
    </location>
</feature>
<sequence>MDSPSSFGWRQPGLGQPQAFGLLVAYCLVYVLPLYASAATRASPTRSRDAPEAIRARIRSVSLSTAACSVATLLILLRSPSTAGSTSGPASASGEPTASHQLSSSLHLMGYWPLGLLETARALLLTALLFAGPLYECLVVDGVWREWLRLEPLRHVGTDWPAWRNMVAVRPPLLRLSSPAAAPFVLPCCSSDPSPSRAPMCCVADRRRGPVTEECLFRSAAVPLLLLAGSSLTSTVFLSPLVFGLAHLHHFYEFRITHPQTPLGAAIARSVLQLSYTSIFGAYATFIFLRTGSLLAAISVHTLCNSMGLPRVWGALEPYWLSTSELSRPLSLIKWTGLYYVLLVGGSVLWWSSLYSLTQSPMALAGF</sequence>
<feature type="transmembrane region" description="Helical" evidence="11">
    <location>
        <begin position="20"/>
        <end position="38"/>
    </location>
</feature>
<evidence type="ECO:0000256" key="9">
    <source>
        <dbReference type="ARBA" id="ARBA00047280"/>
    </source>
</evidence>
<protein>
    <recommendedName>
        <fullName evidence="10">intramembrane prenyl-peptidase Rce1</fullName>
        <ecNumber evidence="10">3.4.26.1</ecNumber>
    </recommendedName>
</protein>